<accession>A0A1T4X4M4</accession>
<dbReference type="InterPro" id="IPR041286">
    <property type="entry name" value="MBG_2"/>
</dbReference>
<dbReference type="Proteomes" id="UP000190286">
    <property type="component" value="Unassembled WGS sequence"/>
</dbReference>
<feature type="region of interest" description="Disordered" evidence="5">
    <location>
        <begin position="2408"/>
        <end position="2455"/>
    </location>
</feature>
<evidence type="ECO:0000256" key="1">
    <source>
        <dbReference type="ARBA" id="ARBA00022512"/>
    </source>
</evidence>
<keyword evidence="2" id="KW-0964">Secreted</keyword>
<feature type="transmembrane region" description="Helical" evidence="6">
    <location>
        <begin position="2462"/>
        <end position="2481"/>
    </location>
</feature>
<reference evidence="9 10" key="1">
    <citation type="submission" date="2017-02" db="EMBL/GenBank/DDBJ databases">
        <authorList>
            <person name="Peterson S.W."/>
        </authorList>
    </citation>
    <scope>NUCLEOTIDE SEQUENCE [LARGE SCALE GENOMIC DNA]</scope>
    <source>
        <strain evidence="9 10">ATCC 27749</strain>
    </source>
</reference>
<feature type="signal peptide" evidence="7">
    <location>
        <begin position="1"/>
        <end position="25"/>
    </location>
</feature>
<protein>
    <submittedName>
        <fullName evidence="9">LPXTG-motif cell wall anchor domain-containing protein</fullName>
    </submittedName>
</protein>
<keyword evidence="6" id="KW-0812">Transmembrane</keyword>
<dbReference type="GeneID" id="93337835"/>
<evidence type="ECO:0000256" key="7">
    <source>
        <dbReference type="SAM" id="SignalP"/>
    </source>
</evidence>
<dbReference type="RefSeq" id="WP_143402695.1">
    <property type="nucleotide sequence ID" value="NZ_FUYF01000006.1"/>
</dbReference>
<gene>
    <name evidence="9" type="ORF">SAMN02745178_01367</name>
</gene>
<evidence type="ECO:0000313" key="9">
    <source>
        <dbReference type="EMBL" id="SKA84078.1"/>
    </source>
</evidence>
<keyword evidence="4" id="KW-0572">Peptidoglycan-anchor</keyword>
<dbReference type="InterPro" id="IPR041248">
    <property type="entry name" value="YDG"/>
</dbReference>
<name>A0A1T4X4M4_9FIRM</name>
<keyword evidence="6" id="KW-0472">Membrane</keyword>
<feature type="compositionally biased region" description="Low complexity" evidence="5">
    <location>
        <begin position="2440"/>
        <end position="2451"/>
    </location>
</feature>
<dbReference type="NCBIfam" id="TIGR01167">
    <property type="entry name" value="LPXTG_anchor"/>
    <property type="match status" value="1"/>
</dbReference>
<evidence type="ECO:0000259" key="8">
    <source>
        <dbReference type="PROSITE" id="PS50847"/>
    </source>
</evidence>
<evidence type="ECO:0000256" key="2">
    <source>
        <dbReference type="ARBA" id="ARBA00022525"/>
    </source>
</evidence>
<dbReference type="STRING" id="745368.SAMN02745178_01367"/>
<dbReference type="PROSITE" id="PS50847">
    <property type="entry name" value="GRAM_POS_ANCHORING"/>
    <property type="match status" value="1"/>
</dbReference>
<dbReference type="Pfam" id="PF18657">
    <property type="entry name" value="YDG"/>
    <property type="match status" value="2"/>
</dbReference>
<proteinExistence type="predicted"/>
<keyword evidence="1" id="KW-0134">Cell wall</keyword>
<evidence type="ECO:0000256" key="6">
    <source>
        <dbReference type="SAM" id="Phobius"/>
    </source>
</evidence>
<feature type="domain" description="Gram-positive cocci surface proteins LPxTG" evidence="8">
    <location>
        <begin position="2452"/>
        <end position="2487"/>
    </location>
</feature>
<feature type="compositionally biased region" description="Low complexity" evidence="5">
    <location>
        <begin position="2409"/>
        <end position="2424"/>
    </location>
</feature>
<dbReference type="EMBL" id="FUYF01000006">
    <property type="protein sequence ID" value="SKA84078.1"/>
    <property type="molecule type" value="Genomic_DNA"/>
</dbReference>
<dbReference type="OrthoDB" id="1818442at2"/>
<evidence type="ECO:0000256" key="4">
    <source>
        <dbReference type="ARBA" id="ARBA00023088"/>
    </source>
</evidence>
<feature type="chain" id="PRO_5012662266" evidence="7">
    <location>
        <begin position="26"/>
        <end position="2487"/>
    </location>
</feature>
<evidence type="ECO:0000313" key="10">
    <source>
        <dbReference type="Proteomes" id="UP000190286"/>
    </source>
</evidence>
<keyword evidence="6" id="KW-1133">Transmembrane helix</keyword>
<keyword evidence="3 7" id="KW-0732">Signal</keyword>
<organism evidence="9 10">
    <name type="scientific">Gemmiger formicilis</name>
    <dbReference type="NCBI Taxonomy" id="745368"/>
    <lineage>
        <taxon>Bacteria</taxon>
        <taxon>Bacillati</taxon>
        <taxon>Bacillota</taxon>
        <taxon>Clostridia</taxon>
        <taxon>Eubacteriales</taxon>
        <taxon>Gemmiger</taxon>
    </lineage>
</organism>
<evidence type="ECO:0000256" key="5">
    <source>
        <dbReference type="SAM" id="MobiDB-lite"/>
    </source>
</evidence>
<sequence length="2487" mass="260057">MKKRVLSMLMTLALCLTTLPTAVFADVTENGEGSGGTHYVAESGGTQYETVQEILDNMEEGEITLLDSVTEGLTVYAATTIHMNGHSITGNIDATDSLTLNGGTVDGTVTVDATGGTFTMTAPAEAEAAITGELNVVSGSAFVSGAQVGVKGTLYFDGTDMLISGAVKAVELDSAAEPAAKTLYGSATVNGDTAAEAGFDTDTYKVGGEIAKKLTNKQVGSTTPAAPSLTLTETSKSLTAGKTAVFTANYTGTDTLNAYVQGSAVNGYFTISQKNNGDGTYTVSVKIDEETPGGTYTLFVHELGNTSVQASATITVTGLPDAAEVNGKQYKSLPRALNAARDGDTVKLLADHVTDADALNALGEDFTFEQYASIVPVVTKTLTLDLNHKTVDYLEVGFTETNEETQKKETLATGNLTVTGEGAYGRISNLMFMAGALDIQSGEIGGSGCAGLLCDANSGSVTVSNGTVYGLTVLEGASVTVNGGSKHAGEWVVASGATLNITDGTFGDVQFTRNGTIAISGGTFQSIKSYIAEELQPLMSLLDTQKVHAFYKGDDVQDGNATELADVTVKEHTHTMVNNKCACGFSCTHTNTEGASTIDKDGKCTVCGTQFAAGIGETYYTDVPSALDAATDGQTVKLLANTMLPDGIYVSKTLTLDLDGHSLSGYSLNVGGLTATGQVRTGNLTVIDSSGGNGAVGVIVRDGGTLVFDPENDHTTLLRLEVWGGTVKLYGGKISRSGLQLHKGIALDDLLPGQAGLAYYNGDTQLTLKEAASKTCDLVVKSCSHGGKNGFDGTNCPYCNAPAVAETALNNGEGSRPWQRFADLQTALDADRDGGAEFNLLADVTGDYTIDGTRDTGLNLKGHSIKGTVTVKAAAASNTTTFSNTQNTTTASIDAVVAYRGAKLAGSKYPAVIGELTLAEGATWKNILNDTALGYKVLNADGTHKWYARDDVNGSQLNNVIINRLPITTKTLNLKVDGKSLTGNPPKVERGTTVQLCASCNTSGADVYIYTGEIVGNNVPTYSQRKAEYQKIGTNWYYVVDLPCNTIGKYSVYFTATKDGYTVQSTEKKLTVTKPNLSKAEITFRSSNESTYEPYRSTTTAPGFTVTYNGKTLKLGVDYTASGTASSAGVSTQTLTIKAVEGSDYTGSKTAEWRIVPHKAKVEVGDVIKAYDGTTDLPDGKISLVSAAGSAGHQAGLPLPLSEGNGFELTDAKYDSANASETEKNISFTVKLTDTNYTFEDGTTEKAFTLNGADFDDKTFQINKATAPMNNPTGTLDIINGTCQTYTYDFNNILPGLPKGKYGTISYGQADISLVSQSGYYYDETIVEFKKGVLTLAQFYAKDGTMTGQIGTVKVNVTTTNYENFQLKLVLNAVDQIKPEPDGTITAMPITYGDTLSKSEISGKMKDPNTGKSVSGTFTWTDGTITPNAGGYEADWTFTPAAGYEKYATATGTVTVKVVPKSIEGAVITLNQTAFPYDTTEKAPTITEVKLANWSDEITYDIVSGDKATNASDSITLTIQGNGNYTGTASAEWKITPKVVTNPSINVAPCTYNGHEQQPPVELKDGDVVIPKEEYAVSYSDNINAGNNTAAVTITNTPGGNYTVSGGANFTINKAAAPRSDFHPAVTVINDLAKTYEMLLTDSYLPKLSSPCGYGNVSYSLRGTYLTDGYKDTVQAEVVEENGQYKLKLTVPAVDYNRVSSVGTIDVRVTSDNYRDFYLTIGVKTKNKDVPVPDGTISASDITYGQALNDSKIAGKMKAGGKVIDGTFTWTNGTFKPAAGDYPASWTFTPAKGYEEYATATGTATVTVNPKAVTVSGITANDKVYDGTTNAGLDYSAVTIGGVLENDTLTVTATGTMESTDVGEKKVTISNLTLDGDSAANYVLAESGNQTETTATITAKEVTVTITSNGGTYGSVTAAAAELSGAVAGENIPVTLTYTGNGYDATDVPVNVGSYTVTASIANRNYTLTGKTTADFVITPKAVTVSGITANDKVYDGTTDAKLDCSNAQFEGILKNDKLTVAAKGMFEKAVAGKQNVAISGLTLGGDSAANYVLAESGNQTETTATITAKEVTVTPDNKSKVYEEKDPKLTYIVSGVLSGETLTGITLARAEGENAGEYDITGTADAGANPNYDVTFAKGTFTIKPKSIQSATVVLGKGLAANGAEQTQTVEKVLLDGKELPADSYTVAGNTATAPGSHTLTITAKGNYTGTVEQTYVIIPAKAEDAPGEEIAIGSGEVKVVVKSEGTVPPATLLTNKAELLAMLVDSGDITADELAQIADGASVDIVLTVKEANVPDEVKTAMAQAAKGCTIGQYLDISLFKYMTVNGSQQAGVALHTTKNALTISVAVPDALINTNSAVNRTYCIVRNHEGTITVLDAAFDAAGKTLTFKTDRFSDYAIAYKDTAVPSSGSNPCSNNSSNGSETKKNEVAAPTPAPTPASTSKPSTITAMPQTGDTSNPTLYVVLLVASLLGLAVVFVCKKRNDK</sequence>
<keyword evidence="10" id="KW-1185">Reference proteome</keyword>
<dbReference type="InterPro" id="IPR019931">
    <property type="entry name" value="LPXTG_anchor"/>
</dbReference>
<dbReference type="Pfam" id="PF18676">
    <property type="entry name" value="MBG_2"/>
    <property type="match status" value="1"/>
</dbReference>
<evidence type="ECO:0000256" key="3">
    <source>
        <dbReference type="ARBA" id="ARBA00022729"/>
    </source>
</evidence>